<gene>
    <name evidence="2" type="ORF">CHRY9293_03456</name>
</gene>
<evidence type="ECO:0000256" key="1">
    <source>
        <dbReference type="SAM" id="SignalP"/>
    </source>
</evidence>
<protein>
    <recommendedName>
        <fullName evidence="4">C1q domain-containing protein</fullName>
    </recommendedName>
</protein>
<feature type="chain" id="PRO_5026885284" description="C1q domain-containing protein" evidence="1">
    <location>
        <begin position="19"/>
        <end position="265"/>
    </location>
</feature>
<evidence type="ECO:0000313" key="2">
    <source>
        <dbReference type="EMBL" id="CAA7197397.1"/>
    </source>
</evidence>
<evidence type="ECO:0008006" key="4">
    <source>
        <dbReference type="Google" id="ProtNLM"/>
    </source>
</evidence>
<keyword evidence="1" id="KW-0732">Signal</keyword>
<dbReference type="AlphaFoldDB" id="A0A6N4XFG2"/>
<evidence type="ECO:0000313" key="3">
    <source>
        <dbReference type="Proteomes" id="UP000445144"/>
    </source>
</evidence>
<sequence>MKKTNLLLCILFGGLAYSQVGINTTNPNPSTALDIVSSSKGVLIPRLTTAQKNAIVTPADGLQIFNTDIGCIQFYSSLNNSWLNLCGSSEKGTVVSKFLAFRDIDLQMPGNNQRYDISFNRIETDALSTIGGSYNSATGGFTLPVGLYEISYSLVAIPSNADYLDNPSSADIFVSSFENVIGNSAGSEIYGVSISNNRGTPIADTRTASLQNTFYMNIQTPQTFYLKGKFYNGGGGLVSANKVFAGGASYNKPHLNNFISIKLLK</sequence>
<keyword evidence="3" id="KW-1185">Reference proteome</keyword>
<organism evidence="2 3">
    <name type="scientific">Chryseobacterium potabilaquae</name>
    <dbReference type="NCBI Taxonomy" id="2675057"/>
    <lineage>
        <taxon>Bacteria</taxon>
        <taxon>Pseudomonadati</taxon>
        <taxon>Bacteroidota</taxon>
        <taxon>Flavobacteriia</taxon>
        <taxon>Flavobacteriales</taxon>
        <taxon>Weeksellaceae</taxon>
        <taxon>Chryseobacterium group</taxon>
        <taxon>Chryseobacterium</taxon>
    </lineage>
</organism>
<feature type="signal peptide" evidence="1">
    <location>
        <begin position="1"/>
        <end position="18"/>
    </location>
</feature>
<proteinExistence type="predicted"/>
<accession>A0A6N4XFG2</accession>
<dbReference type="RefSeq" id="WP_162034064.1">
    <property type="nucleotide sequence ID" value="NZ_CACVBR010000053.1"/>
</dbReference>
<dbReference type="EMBL" id="CACVBR010000053">
    <property type="protein sequence ID" value="CAA7197397.1"/>
    <property type="molecule type" value="Genomic_DNA"/>
</dbReference>
<reference evidence="2 3" key="1">
    <citation type="submission" date="2020-01" db="EMBL/GenBank/DDBJ databases">
        <authorList>
            <person name="Rodrigo-Torres L."/>
            <person name="Arahal R. D."/>
            <person name="Lucena T."/>
        </authorList>
    </citation>
    <scope>NUCLEOTIDE SEQUENCE [LARGE SCALE GENOMIC DNA]</scope>
    <source>
        <strain evidence="2 3">CECT 9293</strain>
    </source>
</reference>
<dbReference type="Proteomes" id="UP000445144">
    <property type="component" value="Unassembled WGS sequence"/>
</dbReference>
<name>A0A6N4XFG2_9FLAO</name>